<protein>
    <submittedName>
        <fullName evidence="1">Uncharacterized protein</fullName>
    </submittedName>
</protein>
<geneLocation type="plasmid" evidence="1 2">
    <name>phiDSM40276</name>
</geneLocation>
<reference evidence="1 2" key="1">
    <citation type="submission" date="2022-12" db="EMBL/GenBank/DDBJ databases">
        <authorList>
            <person name="Ruckert C."/>
            <person name="Busche T."/>
            <person name="Kalinowski J."/>
            <person name="Wittmann C."/>
        </authorList>
    </citation>
    <scope>NUCLEOTIDE SEQUENCE [LARGE SCALE GENOMIC DNA]</scope>
    <source>
        <strain evidence="1 2">DSM 40276</strain>
        <plasmid evidence="1 2">phiDSM40276</plasmid>
    </source>
</reference>
<keyword evidence="1" id="KW-0614">Plasmid</keyword>
<proteinExistence type="predicted"/>
<name>A0ABY7JIH2_STRNI</name>
<sequence length="91" mass="9822">MSSVEFVGPPPKQRNTKHARIAGELRAHPNVWGVVRKPNSITRAASAAQAIRNARLNAYAPAGSFEAVARTVTEGGAVEYRVYARYIGTSK</sequence>
<evidence type="ECO:0000313" key="2">
    <source>
        <dbReference type="Proteomes" id="UP001210169"/>
    </source>
</evidence>
<gene>
    <name evidence="1" type="ORF">STRNI_008242</name>
</gene>
<evidence type="ECO:0000313" key="1">
    <source>
        <dbReference type="EMBL" id="WAU09957.1"/>
    </source>
</evidence>
<dbReference type="GeneID" id="301337374"/>
<accession>A0ABY7JIH2</accession>
<dbReference type="Proteomes" id="UP001210169">
    <property type="component" value="Plasmid phiDSM40276"/>
</dbReference>
<organism evidence="1 2">
    <name type="scientific">Streptomyces nigrescens</name>
    <dbReference type="NCBI Taxonomy" id="1920"/>
    <lineage>
        <taxon>Bacteria</taxon>
        <taxon>Bacillati</taxon>
        <taxon>Actinomycetota</taxon>
        <taxon>Actinomycetes</taxon>
        <taxon>Kitasatosporales</taxon>
        <taxon>Streptomycetaceae</taxon>
        <taxon>Streptomyces</taxon>
    </lineage>
</organism>
<dbReference type="EMBL" id="CP114204">
    <property type="protein sequence ID" value="WAU09957.1"/>
    <property type="molecule type" value="Genomic_DNA"/>
</dbReference>
<keyword evidence="2" id="KW-1185">Reference proteome</keyword>
<dbReference type="RefSeq" id="WP_277413416.1">
    <property type="nucleotide sequence ID" value="NZ_CP114204.1"/>
</dbReference>